<dbReference type="Gene3D" id="3.40.50.300">
    <property type="entry name" value="P-loop containing nucleotide triphosphate hydrolases"/>
    <property type="match status" value="1"/>
</dbReference>
<sequence>MVTNIGVHKSNMALLEAVPCCGHDILYGVFAGYVHFVFPRKHPANQAELNMWPIEDRAKFLLLIGYKGRAFAQLLIDRGYTNDFHAQGGDVDSDLATLLNEMKLLTAGTKFADNKKRFENMRRLAACATKTRLPEYKGNTSVPLGDCVNRLTRKVEETGSHSLTILRHPFPRAISSFFYKGHNPNHEAFNLRPGEWFNPETRPHGNKRKFSFREYADAPEYQNTLTKMFGDSRGCEVAQRCDQKADEEERRHLEARTTTGCLLQAGACHAYRNASLSVQNLHSAIGNINSFRFFGIQEAYNTSVLLLGATFDELEITEADFEADRVSDMKTKACSGYIRRELSRDPVACLRVMKANWLDVQLYEAAHKIFCERLKSHGLLSHPVFLRERERSTPWLCTSFDASSPEQYCGLLNTPKVEELRQMDKDGCKKFRSLKPVW</sequence>
<name>A0A7S2HBE9_9STRA</name>
<evidence type="ECO:0008006" key="2">
    <source>
        <dbReference type="Google" id="ProtNLM"/>
    </source>
</evidence>
<gene>
    <name evidence="1" type="ORF">DSPE1174_LOCUS30853</name>
</gene>
<dbReference type="AlphaFoldDB" id="A0A7S2HBE9"/>
<accession>A0A7S2HBE9</accession>
<dbReference type="InterPro" id="IPR027417">
    <property type="entry name" value="P-loop_NTPase"/>
</dbReference>
<dbReference type="EMBL" id="HBGS01059112">
    <property type="protein sequence ID" value="CAD9485800.1"/>
    <property type="molecule type" value="Transcribed_RNA"/>
</dbReference>
<protein>
    <recommendedName>
        <fullName evidence="2">Sulfotransferase domain-containing protein</fullName>
    </recommendedName>
</protein>
<organism evidence="1">
    <name type="scientific">Octactis speculum</name>
    <dbReference type="NCBI Taxonomy" id="3111310"/>
    <lineage>
        <taxon>Eukaryota</taxon>
        <taxon>Sar</taxon>
        <taxon>Stramenopiles</taxon>
        <taxon>Ochrophyta</taxon>
        <taxon>Dictyochophyceae</taxon>
        <taxon>Dictyochales</taxon>
        <taxon>Dictyochaceae</taxon>
        <taxon>Octactis</taxon>
    </lineage>
</organism>
<proteinExistence type="predicted"/>
<reference evidence="1" key="1">
    <citation type="submission" date="2021-01" db="EMBL/GenBank/DDBJ databases">
        <authorList>
            <person name="Corre E."/>
            <person name="Pelletier E."/>
            <person name="Niang G."/>
            <person name="Scheremetjew M."/>
            <person name="Finn R."/>
            <person name="Kale V."/>
            <person name="Holt S."/>
            <person name="Cochrane G."/>
            <person name="Meng A."/>
            <person name="Brown T."/>
            <person name="Cohen L."/>
        </authorList>
    </citation>
    <scope>NUCLEOTIDE SEQUENCE</scope>
    <source>
        <strain evidence="1">CCMP1381</strain>
    </source>
</reference>
<evidence type="ECO:0000313" key="1">
    <source>
        <dbReference type="EMBL" id="CAD9485800.1"/>
    </source>
</evidence>